<dbReference type="Pfam" id="PF00465">
    <property type="entry name" value="Fe-ADH"/>
    <property type="match status" value="1"/>
</dbReference>
<evidence type="ECO:0000313" key="7">
    <source>
        <dbReference type="EMBL" id="ROQ28573.1"/>
    </source>
</evidence>
<dbReference type="Pfam" id="PF25137">
    <property type="entry name" value="ADH_Fe_C"/>
    <property type="match status" value="1"/>
</dbReference>
<keyword evidence="8" id="KW-1185">Reference proteome</keyword>
<dbReference type="AlphaFoldDB" id="A0A3N1PJ00"/>
<feature type="domain" description="Alcohol dehydrogenase iron-type/glycerol dehydrogenase GldA" evidence="5">
    <location>
        <begin position="27"/>
        <end position="195"/>
    </location>
</feature>
<comment type="similarity">
    <text evidence="2">Belongs to the iron-containing alcohol dehydrogenase family.</text>
</comment>
<dbReference type="InterPro" id="IPR018211">
    <property type="entry name" value="ADH_Fe_CS"/>
</dbReference>
<dbReference type="PANTHER" id="PTHR11496:SF102">
    <property type="entry name" value="ALCOHOL DEHYDROGENASE 4"/>
    <property type="match status" value="1"/>
</dbReference>
<feature type="domain" description="Fe-containing alcohol dehydrogenase-like C-terminal" evidence="6">
    <location>
        <begin position="206"/>
        <end position="395"/>
    </location>
</feature>
<dbReference type="PROSITE" id="PS00060">
    <property type="entry name" value="ADH_IRON_2"/>
    <property type="match status" value="1"/>
</dbReference>
<dbReference type="FunFam" id="1.20.1090.10:FF:000001">
    <property type="entry name" value="Aldehyde-alcohol dehydrogenase"/>
    <property type="match status" value="1"/>
</dbReference>
<evidence type="ECO:0000259" key="5">
    <source>
        <dbReference type="Pfam" id="PF00465"/>
    </source>
</evidence>
<dbReference type="CDD" id="cd08189">
    <property type="entry name" value="Fe-ADH-like"/>
    <property type="match status" value="1"/>
</dbReference>
<evidence type="ECO:0000256" key="4">
    <source>
        <dbReference type="ARBA" id="ARBA00023027"/>
    </source>
</evidence>
<sequence>MFQLQAAFFRTLMFGQKLAGYLIPTTPPLLFCGPGSSQQLATTLAQQGVKKLLLVTDQALFRLGLAEKILATLAELGVETAVFYELTPDPTDQQIQAGIEAARHHGAEAVLGFGGGSAIDTAKLIAALAPRNLPLDKAPGLLRLRRRGLALYAVPTTAGTGSEVTFAAVITHSQSHQKKPVIDPCLLPSAVALDPTLMTGLPPAVTAATGIDALTHAIEALLSNNANRETDRLARAAMGLIFTQLPAAYRDGNNLEARSAMAIAACYAGLAFTKAGVGYVHAIAHQLGAYYHLPHGLANAKVLPKVLALYSERIPGRLAALARQLALPGDNDQALADAFCQQVTALITGLGIHLGVAELQARDIEAISRQAQHEAHWLYAVPLYLKDDELKALVASLATKP</sequence>
<proteinExistence type="inferred from homology"/>
<evidence type="ECO:0000259" key="6">
    <source>
        <dbReference type="Pfam" id="PF25137"/>
    </source>
</evidence>
<keyword evidence="3" id="KW-0560">Oxidoreductase</keyword>
<name>A0A3N1PJ00_9GAMM</name>
<evidence type="ECO:0000256" key="3">
    <source>
        <dbReference type="ARBA" id="ARBA00023002"/>
    </source>
</evidence>
<gene>
    <name evidence="7" type="ORF">EDC28_103166</name>
</gene>
<dbReference type="STRING" id="584787.GCA_001247655_00261"/>
<dbReference type="InterPro" id="IPR056798">
    <property type="entry name" value="ADH_Fe_C"/>
</dbReference>
<evidence type="ECO:0000256" key="2">
    <source>
        <dbReference type="ARBA" id="ARBA00007358"/>
    </source>
</evidence>
<comment type="cofactor">
    <cofactor evidence="1">
        <name>Fe cation</name>
        <dbReference type="ChEBI" id="CHEBI:24875"/>
    </cofactor>
</comment>
<dbReference type="GO" id="GO:0046872">
    <property type="term" value="F:metal ion binding"/>
    <property type="evidence" value="ECO:0007669"/>
    <property type="project" value="InterPro"/>
</dbReference>
<dbReference type="InterPro" id="IPR039697">
    <property type="entry name" value="Alcohol_dehydrogenase_Fe"/>
</dbReference>
<dbReference type="Gene3D" id="1.20.1090.10">
    <property type="entry name" value="Dehydroquinate synthase-like - alpha domain"/>
    <property type="match status" value="1"/>
</dbReference>
<reference evidence="7 8" key="1">
    <citation type="submission" date="2018-11" db="EMBL/GenBank/DDBJ databases">
        <title>Genomic Encyclopedia of Type Strains, Phase IV (KMG-IV): sequencing the most valuable type-strain genomes for metagenomic binning, comparative biology and taxonomic classification.</title>
        <authorList>
            <person name="Goeker M."/>
        </authorList>
    </citation>
    <scope>NUCLEOTIDE SEQUENCE [LARGE SCALE GENOMIC DNA]</scope>
    <source>
        <strain evidence="7 8">DSM 21945</strain>
    </source>
</reference>
<dbReference type="Gene3D" id="3.40.50.1970">
    <property type="match status" value="1"/>
</dbReference>
<dbReference type="PANTHER" id="PTHR11496">
    <property type="entry name" value="ALCOHOL DEHYDROGENASE"/>
    <property type="match status" value="1"/>
</dbReference>
<dbReference type="EMBL" id="RJUL01000003">
    <property type="protein sequence ID" value="ROQ28573.1"/>
    <property type="molecule type" value="Genomic_DNA"/>
</dbReference>
<dbReference type="GO" id="GO:0004022">
    <property type="term" value="F:alcohol dehydrogenase (NAD+) activity"/>
    <property type="evidence" value="ECO:0007669"/>
    <property type="project" value="TreeGrafter"/>
</dbReference>
<dbReference type="SUPFAM" id="SSF56796">
    <property type="entry name" value="Dehydroquinate synthase-like"/>
    <property type="match status" value="1"/>
</dbReference>
<accession>A0A3N1PJ00</accession>
<comment type="caution">
    <text evidence="7">The sequence shown here is derived from an EMBL/GenBank/DDBJ whole genome shotgun (WGS) entry which is preliminary data.</text>
</comment>
<dbReference type="InterPro" id="IPR001670">
    <property type="entry name" value="ADH_Fe/GldA"/>
</dbReference>
<dbReference type="FunFam" id="3.40.50.1970:FF:000003">
    <property type="entry name" value="Alcohol dehydrogenase, iron-containing"/>
    <property type="match status" value="1"/>
</dbReference>
<evidence type="ECO:0000256" key="1">
    <source>
        <dbReference type="ARBA" id="ARBA00001962"/>
    </source>
</evidence>
<evidence type="ECO:0000313" key="8">
    <source>
        <dbReference type="Proteomes" id="UP000268033"/>
    </source>
</evidence>
<organism evidence="7 8">
    <name type="scientific">Gallaecimonas pentaromativorans</name>
    <dbReference type="NCBI Taxonomy" id="584787"/>
    <lineage>
        <taxon>Bacteria</taxon>
        <taxon>Pseudomonadati</taxon>
        <taxon>Pseudomonadota</taxon>
        <taxon>Gammaproteobacteria</taxon>
        <taxon>Enterobacterales</taxon>
        <taxon>Gallaecimonadaceae</taxon>
        <taxon>Gallaecimonas</taxon>
    </lineage>
</organism>
<dbReference type="RefSeq" id="WP_123421035.1">
    <property type="nucleotide sequence ID" value="NZ_JBLXEP010000004.1"/>
</dbReference>
<keyword evidence="4" id="KW-0520">NAD</keyword>
<dbReference type="Proteomes" id="UP000268033">
    <property type="component" value="Unassembled WGS sequence"/>
</dbReference>
<protein>
    <submittedName>
        <fullName evidence="7">Alcohol dehydrogenase class IV</fullName>
    </submittedName>
</protein>